<keyword evidence="2" id="KW-0560">Oxidoreductase</keyword>
<evidence type="ECO:0000259" key="4">
    <source>
        <dbReference type="PROSITE" id="PS51387"/>
    </source>
</evidence>
<comment type="similarity">
    <text evidence="1">Belongs to the oxygen-dependent FAD-linked oxidoreductase family.</text>
</comment>
<organism evidence="5 6">
    <name type="scientific">Paraphaeosphaeria minitans</name>
    <dbReference type="NCBI Taxonomy" id="565426"/>
    <lineage>
        <taxon>Eukaryota</taxon>
        <taxon>Fungi</taxon>
        <taxon>Dikarya</taxon>
        <taxon>Ascomycota</taxon>
        <taxon>Pezizomycotina</taxon>
        <taxon>Dothideomycetes</taxon>
        <taxon>Pleosporomycetidae</taxon>
        <taxon>Pleosporales</taxon>
        <taxon>Massarineae</taxon>
        <taxon>Didymosphaeriaceae</taxon>
        <taxon>Paraphaeosphaeria</taxon>
    </lineage>
</organism>
<evidence type="ECO:0000256" key="3">
    <source>
        <dbReference type="SAM" id="Phobius"/>
    </source>
</evidence>
<dbReference type="EMBL" id="WJXW01000004">
    <property type="protein sequence ID" value="KAF9736704.1"/>
    <property type="molecule type" value="Genomic_DNA"/>
</dbReference>
<accession>A0A9P6KSI3</accession>
<dbReference type="InterPro" id="IPR006094">
    <property type="entry name" value="Oxid_FAD_bind_N"/>
</dbReference>
<dbReference type="InterPro" id="IPR012951">
    <property type="entry name" value="BBE"/>
</dbReference>
<dbReference type="AlphaFoldDB" id="A0A9P6KSI3"/>
<dbReference type="PANTHER" id="PTHR13878">
    <property type="entry name" value="GULONOLACTONE OXIDASE"/>
    <property type="match status" value="1"/>
</dbReference>
<dbReference type="Gene3D" id="3.30.465.10">
    <property type="match status" value="2"/>
</dbReference>
<dbReference type="PROSITE" id="PS51387">
    <property type="entry name" value="FAD_PCMH"/>
    <property type="match status" value="1"/>
</dbReference>
<keyword evidence="6" id="KW-1185">Reference proteome</keyword>
<proteinExistence type="inferred from homology"/>
<dbReference type="InterPro" id="IPR036318">
    <property type="entry name" value="FAD-bd_PCMH-like_sf"/>
</dbReference>
<gene>
    <name evidence="5" type="ORF">PMIN01_04483</name>
</gene>
<reference evidence="5" key="1">
    <citation type="journal article" date="2020" name="Mol. Plant Microbe Interact.">
        <title>Genome Sequence of the Biocontrol Agent Coniothyrium minitans strain Conio (IMI 134523).</title>
        <authorList>
            <person name="Patel D."/>
            <person name="Shittu T.A."/>
            <person name="Baroncelli R."/>
            <person name="Muthumeenakshi S."/>
            <person name="Osborne T.H."/>
            <person name="Janganan T.K."/>
            <person name="Sreenivasaprasad S."/>
        </authorList>
    </citation>
    <scope>NUCLEOTIDE SEQUENCE</scope>
    <source>
        <strain evidence="5">Conio</strain>
    </source>
</reference>
<keyword evidence="3" id="KW-1133">Transmembrane helix</keyword>
<dbReference type="Pfam" id="PF01565">
    <property type="entry name" value="FAD_binding_4"/>
    <property type="match status" value="1"/>
</dbReference>
<dbReference type="InterPro" id="IPR016166">
    <property type="entry name" value="FAD-bd_PCMH"/>
</dbReference>
<dbReference type="GO" id="GO:0016491">
    <property type="term" value="F:oxidoreductase activity"/>
    <property type="evidence" value="ECO:0007669"/>
    <property type="project" value="UniProtKB-KW"/>
</dbReference>
<dbReference type="OrthoDB" id="9983560at2759"/>
<keyword evidence="3" id="KW-0472">Membrane</keyword>
<feature type="domain" description="FAD-binding PCMH-type" evidence="4">
    <location>
        <begin position="119"/>
        <end position="314"/>
    </location>
</feature>
<dbReference type="Pfam" id="PF08031">
    <property type="entry name" value="BBE"/>
    <property type="match status" value="1"/>
</dbReference>
<dbReference type="Proteomes" id="UP000756921">
    <property type="component" value="Unassembled WGS sequence"/>
</dbReference>
<dbReference type="SUPFAM" id="SSF56176">
    <property type="entry name" value="FAD-binding/transporter-associated domain-like"/>
    <property type="match status" value="1"/>
</dbReference>
<evidence type="ECO:0000256" key="2">
    <source>
        <dbReference type="ARBA" id="ARBA00023002"/>
    </source>
</evidence>
<keyword evidence="3" id="KW-0812">Transmembrane</keyword>
<evidence type="ECO:0000313" key="5">
    <source>
        <dbReference type="EMBL" id="KAF9736704.1"/>
    </source>
</evidence>
<sequence length="618" mass="67762">MNSDERQTLLKVGPGLILRVNRQETSTDSKRRPRRFSICLLLFGCFYIGFYFHRTSLLIPTANDTIRDSTADSSLPRFNHTCLPSQPCWPTTSQWAALNKTIHGNLKLTVPWAKPCYTGSSECQQVATDYTNSSARTSQYGAMEFLDWETCGQSSCMLDPFSPSAPPDGVCSLGRLSTYHVEAHSTADIQKTLGFTFRPRGCESPIEDVGEIGAGVSAQEAWEFFEPLGMLVTVGATGSVGIAGGFGQGGGHGPLGPRYGLMVDNAIEFDVVTADGQARMINACSDPDLFYAMRGGGGGTFAVLTSYKFQLHRAVPLNVYSFQASFPMPAGQLEITGSVVHRDIIRALASNQSLFASQGVAGYNFILPDHMVSLQILPSDDPELIKTTTSSWREFLTHYPGLNISENTYHTFSKFSEWDAFTQNPAIARNGPVGVGISESGRFLPKRLFSKPQEIEKVVDAVVTAMQISLTNRGGGSAQLYATGPLNQPDNSQTGVNPAFREAMWEVIMGGIWTSTTPESVRRQIRHAISASIEPFKALTPGGGCYMNEGDWTEEKWQQTFFGSNYDRLLEVKRRFDPTGLFNCWKCIGWSGYDDPMYSCYSQSSRHPNPTVPLGPVG</sequence>
<evidence type="ECO:0000313" key="6">
    <source>
        <dbReference type="Proteomes" id="UP000756921"/>
    </source>
</evidence>
<dbReference type="InterPro" id="IPR016169">
    <property type="entry name" value="FAD-bd_PCMH_sub2"/>
</dbReference>
<protein>
    <submittedName>
        <fullName evidence="5">FAD binding domain-containing protein</fullName>
    </submittedName>
</protein>
<dbReference type="PANTHER" id="PTHR13878:SF91">
    <property type="entry name" value="FAD BINDING DOMAIN PROTEIN (AFU_ORTHOLOGUE AFUA_6G12070)-RELATED"/>
    <property type="match status" value="1"/>
</dbReference>
<feature type="transmembrane region" description="Helical" evidence="3">
    <location>
        <begin position="36"/>
        <end position="53"/>
    </location>
</feature>
<dbReference type="GO" id="GO:0071949">
    <property type="term" value="F:FAD binding"/>
    <property type="evidence" value="ECO:0007669"/>
    <property type="project" value="InterPro"/>
</dbReference>
<evidence type="ECO:0000256" key="1">
    <source>
        <dbReference type="ARBA" id="ARBA00005466"/>
    </source>
</evidence>
<name>A0A9P6KSI3_9PLEO</name>
<dbReference type="InterPro" id="IPR050432">
    <property type="entry name" value="FAD-linked_Oxidoreductases_BP"/>
</dbReference>
<comment type="caution">
    <text evidence="5">The sequence shown here is derived from an EMBL/GenBank/DDBJ whole genome shotgun (WGS) entry which is preliminary data.</text>
</comment>